<organism evidence="10 11">
    <name type="scientific">Aeromonas phage LAh10</name>
    <dbReference type="NCBI Taxonomy" id="2591025"/>
    <lineage>
        <taxon>Viruses</taxon>
        <taxon>Duplodnaviria</taxon>
        <taxon>Heunggongvirae</taxon>
        <taxon>Uroviricota</taxon>
        <taxon>Caudoviricetes</taxon>
        <taxon>Chimalliviridae</taxon>
        <taxon>Ludhianavirus</taxon>
        <taxon>Ludhianavirus LAh10</taxon>
    </lineage>
</organism>
<protein>
    <recommendedName>
        <fullName evidence="7">Anti-CBASS protein Acb1</fullName>
    </recommendedName>
</protein>
<sequence>MKFGYSKLMLDLGSASRIRKAAMKVIEGTEKEKDQAVLDVINIPATELHATLMYDKRNPDIIPDTNRASYKAKVTGVERLGTPGGNYYALVLLCESEGITKRHEELLEQGFKHSWPDLKIHVSLNYGDQVTVAYPIIKEAFEKGYLPTEVTLGAECWNECR</sequence>
<comment type="catalytic activity">
    <reaction evidence="8">
        <text>3',3'-cUAMP + H2O = U[3'-5']pAp[3'] + H(+)</text>
        <dbReference type="Rhea" id="RHEA:72835"/>
        <dbReference type="ChEBI" id="CHEBI:15377"/>
        <dbReference type="ChEBI" id="CHEBI:15378"/>
        <dbReference type="ChEBI" id="CHEBI:143809"/>
        <dbReference type="ChEBI" id="CHEBI:192498"/>
    </reaction>
    <physiologicalReaction direction="left-to-right" evidence="8">
        <dbReference type="Rhea" id="RHEA:72836"/>
    </physiologicalReaction>
</comment>
<evidence type="ECO:0000313" key="11">
    <source>
        <dbReference type="Proteomes" id="UP000318420"/>
    </source>
</evidence>
<accession>A0A514A1S2</accession>
<evidence type="ECO:0000256" key="2">
    <source>
        <dbReference type="ARBA" id="ARBA00034233"/>
    </source>
</evidence>
<evidence type="ECO:0000256" key="8">
    <source>
        <dbReference type="ARBA" id="ARBA00048123"/>
    </source>
</evidence>
<dbReference type="EMBL" id="MK838116">
    <property type="protein sequence ID" value="QDH47172.1"/>
    <property type="molecule type" value="Genomic_DNA"/>
</dbReference>
<gene>
    <name evidence="10" type="ORF">LAh10_216</name>
</gene>
<dbReference type="Proteomes" id="UP000318420">
    <property type="component" value="Segment"/>
</dbReference>
<evidence type="ECO:0000256" key="4">
    <source>
        <dbReference type="ARBA" id="ARBA00034244"/>
    </source>
</evidence>
<proteinExistence type="inferred from homology"/>
<evidence type="ECO:0000256" key="1">
    <source>
        <dbReference type="ARBA" id="ARBA00022801"/>
    </source>
</evidence>
<keyword evidence="1" id="KW-0378">Hydrolase</keyword>
<dbReference type="InterPro" id="IPR056175">
    <property type="entry name" value="Acb1-like_C"/>
</dbReference>
<comment type="similarity">
    <text evidence="6">Belongs to the anti-CBASS protein Acb1 family.</text>
</comment>
<keyword evidence="11" id="KW-1185">Reference proteome</keyword>
<comment type="catalytic activity">
    <reaction evidence="4">
        <text>3',3',3'-cAAG + H2O = A[3'-5']pG[3'-5']pAp[3'] + H(+)</text>
        <dbReference type="Rhea" id="RHEA:72867"/>
        <dbReference type="ChEBI" id="CHEBI:15377"/>
        <dbReference type="ChEBI" id="CHEBI:15378"/>
        <dbReference type="ChEBI" id="CHEBI:143810"/>
        <dbReference type="ChEBI" id="CHEBI:192533"/>
    </reaction>
    <physiologicalReaction direction="left-to-right" evidence="4">
        <dbReference type="Rhea" id="RHEA:72868"/>
    </physiologicalReaction>
</comment>
<name>A0A514A1S2_9CAUD</name>
<comment type="catalytic activity">
    <reaction evidence="5">
        <text>3',3'-cGAMP + H2O = G[3'-5']pAp[3'] + H(+)</text>
        <dbReference type="Rhea" id="RHEA:72831"/>
        <dbReference type="ChEBI" id="CHEBI:15377"/>
        <dbReference type="ChEBI" id="CHEBI:15378"/>
        <dbReference type="ChEBI" id="CHEBI:71501"/>
        <dbReference type="ChEBI" id="CHEBI:192497"/>
    </reaction>
    <physiologicalReaction direction="left-to-right" evidence="5">
        <dbReference type="Rhea" id="RHEA:72832"/>
    </physiologicalReaction>
</comment>
<dbReference type="GO" id="GO:0016874">
    <property type="term" value="F:ligase activity"/>
    <property type="evidence" value="ECO:0007669"/>
    <property type="project" value="UniProtKB-KW"/>
</dbReference>
<reference evidence="10 11" key="1">
    <citation type="submission" date="2019-04" db="EMBL/GenBank/DDBJ databases">
        <title>Novel bacteriophages capable of disrupting biofilms from clinical strains of Aeromonas hydrophila with intrinsic antibiotic resistance.</title>
        <authorList>
            <person name="Kabwe M."/>
            <person name="Brown T.L."/>
            <person name="Speirs L."/>
            <person name="Ku H."/>
            <person name="Leach M."/>
            <person name="Chan H.T."/>
            <person name="Petrovski S."/>
            <person name="Lock P."/>
            <person name="Tucci J."/>
        </authorList>
    </citation>
    <scope>NUCLEOTIDE SEQUENCE [LARGE SCALE GENOMIC DNA]</scope>
</reference>
<evidence type="ECO:0000259" key="9">
    <source>
        <dbReference type="Pfam" id="PF23474"/>
    </source>
</evidence>
<evidence type="ECO:0000256" key="3">
    <source>
        <dbReference type="ARBA" id="ARBA00034240"/>
    </source>
</evidence>
<evidence type="ECO:0000256" key="6">
    <source>
        <dbReference type="ARBA" id="ARBA00034316"/>
    </source>
</evidence>
<comment type="catalytic activity">
    <reaction evidence="2">
        <text>3',3',3'-cAAG + H2O = G[3'-5']pA[3'-5']pAp[3'] + H(+)</text>
        <dbReference type="Rhea" id="RHEA:72863"/>
        <dbReference type="ChEBI" id="CHEBI:15377"/>
        <dbReference type="ChEBI" id="CHEBI:15378"/>
        <dbReference type="ChEBI" id="CHEBI:143810"/>
        <dbReference type="ChEBI" id="CHEBI:192532"/>
    </reaction>
    <physiologicalReaction direction="left-to-right" evidence="2">
        <dbReference type="Rhea" id="RHEA:72864"/>
    </physiologicalReaction>
</comment>
<dbReference type="Pfam" id="PF23474">
    <property type="entry name" value="Acb1"/>
    <property type="match status" value="1"/>
</dbReference>
<comment type="catalytic activity">
    <reaction evidence="3">
        <text>3',3',3'-c-tri-AMP + H2O = A[3'-5']pA[3'-5']pAp[3'] + H(+)</text>
        <dbReference type="Rhea" id="RHEA:72859"/>
        <dbReference type="ChEBI" id="CHEBI:15377"/>
        <dbReference type="ChEBI" id="CHEBI:15378"/>
        <dbReference type="ChEBI" id="CHEBI:192523"/>
        <dbReference type="ChEBI" id="CHEBI:192530"/>
    </reaction>
    <physiologicalReaction direction="left-to-right" evidence="3">
        <dbReference type="Rhea" id="RHEA:72860"/>
    </physiologicalReaction>
</comment>
<keyword evidence="10" id="KW-0436">Ligase</keyword>
<feature type="domain" description="Anti-CBASS protein Acb1-like C-terminal" evidence="9">
    <location>
        <begin position="42"/>
        <end position="129"/>
    </location>
</feature>
<evidence type="ECO:0000256" key="5">
    <source>
        <dbReference type="ARBA" id="ARBA00034283"/>
    </source>
</evidence>
<evidence type="ECO:0000313" key="10">
    <source>
        <dbReference type="EMBL" id="QDH47172.1"/>
    </source>
</evidence>
<dbReference type="GO" id="GO:0016787">
    <property type="term" value="F:hydrolase activity"/>
    <property type="evidence" value="ECO:0007669"/>
    <property type="project" value="UniProtKB-KW"/>
</dbReference>
<evidence type="ECO:0000256" key="7">
    <source>
        <dbReference type="ARBA" id="ARBA00034343"/>
    </source>
</evidence>